<sequence length="117" mass="13765">MINSKVLFGWDFSFSGTPDFWNGLSIDDYSLRYVDKMNQVRQMHFKEIFELAEYVRANDIRFGSFKKEIFPPCSIAMKGYTFYYFDNDVLLKARRSLSNSWKSQYHAVDRGKSLIAG</sequence>
<proteinExistence type="predicted"/>
<evidence type="ECO:0000313" key="2">
    <source>
        <dbReference type="Proteomes" id="UP000323521"/>
    </source>
</evidence>
<dbReference type="Proteomes" id="UP000323521">
    <property type="component" value="Chromosome"/>
</dbReference>
<dbReference type="EMBL" id="CP017634">
    <property type="protein sequence ID" value="ATW27502.1"/>
    <property type="molecule type" value="Genomic_DNA"/>
</dbReference>
<reference evidence="1 2" key="1">
    <citation type="submission" date="2016-10" db="EMBL/GenBank/DDBJ databases">
        <title>Complete Genome Sequence of Peptococcaceae strain DCMF.</title>
        <authorList>
            <person name="Edwards R.J."/>
            <person name="Holland S.I."/>
            <person name="Deshpande N.P."/>
            <person name="Wong Y.K."/>
            <person name="Ertan H."/>
            <person name="Manefield M."/>
            <person name="Russell T.L."/>
            <person name="Lee M.J."/>
        </authorList>
    </citation>
    <scope>NUCLEOTIDE SEQUENCE [LARGE SCALE GENOMIC DNA]</scope>
    <source>
        <strain evidence="1 2">DCMF</strain>
    </source>
</reference>
<evidence type="ECO:0000313" key="1">
    <source>
        <dbReference type="EMBL" id="ATW27502.1"/>
    </source>
</evidence>
<dbReference type="KEGG" id="fwa:DCMF_24565"/>
<gene>
    <name evidence="1" type="ORF">DCMF_24565</name>
</gene>
<accession>A0A3G1KYH8</accession>
<dbReference type="AlphaFoldDB" id="A0A3G1KYH8"/>
<organism evidence="1 2">
    <name type="scientific">Formimonas warabiya</name>
    <dbReference type="NCBI Taxonomy" id="1761012"/>
    <lineage>
        <taxon>Bacteria</taxon>
        <taxon>Bacillati</taxon>
        <taxon>Bacillota</taxon>
        <taxon>Clostridia</taxon>
        <taxon>Eubacteriales</taxon>
        <taxon>Peptococcaceae</taxon>
        <taxon>Candidatus Formimonas</taxon>
    </lineage>
</organism>
<keyword evidence="2" id="KW-1185">Reference proteome</keyword>
<dbReference type="RefSeq" id="WP_148136869.1">
    <property type="nucleotide sequence ID" value="NZ_CP017634.1"/>
</dbReference>
<name>A0A3G1KYH8_FORW1</name>
<protein>
    <submittedName>
        <fullName evidence="1">Uncharacterized protein</fullName>
    </submittedName>
</protein>